<dbReference type="EMBL" id="WJBH02000001">
    <property type="protein sequence ID" value="KAI9564895.1"/>
    <property type="molecule type" value="Genomic_DNA"/>
</dbReference>
<sequence length="201" mass="22489">MLVYSSVMSYIAPDGNELQEMQKGDEAIVLDNDNPIDPVTGLSRREKDYVQQSWQHVRQDLKAAGLGFFHAFFHAHPEYKEKFKKFTDIPADKLIENRSFQVHAMSVMNAVTMVVDTLDDVPKLVNELKNLGASHGRHNIQVSHFRNLAVVLVAFLESALGPELFQEDVKQSWIKALDLVVTVVATGLPQRSPSATESTAN</sequence>
<dbReference type="GO" id="GO:0005344">
    <property type="term" value="F:oxygen carrier activity"/>
    <property type="evidence" value="ECO:0007669"/>
    <property type="project" value="UniProtKB-KW"/>
</dbReference>
<dbReference type="Pfam" id="PF00042">
    <property type="entry name" value="Globin"/>
    <property type="match status" value="1"/>
</dbReference>
<evidence type="ECO:0000256" key="1">
    <source>
        <dbReference type="ARBA" id="ARBA00022448"/>
    </source>
</evidence>
<comment type="similarity">
    <text evidence="6">Belongs to the globin family.</text>
</comment>
<evidence type="ECO:0000259" key="7">
    <source>
        <dbReference type="PROSITE" id="PS01033"/>
    </source>
</evidence>
<dbReference type="InterPro" id="IPR044399">
    <property type="entry name" value="Mb-like_M"/>
</dbReference>
<dbReference type="GO" id="GO:0020037">
    <property type="term" value="F:heme binding"/>
    <property type="evidence" value="ECO:0007669"/>
    <property type="project" value="InterPro"/>
</dbReference>
<keyword evidence="1 6" id="KW-0813">Transport</keyword>
<dbReference type="GO" id="GO:0046872">
    <property type="term" value="F:metal ion binding"/>
    <property type="evidence" value="ECO:0007669"/>
    <property type="project" value="UniProtKB-KW"/>
</dbReference>
<dbReference type="GO" id="GO:0019825">
    <property type="term" value="F:oxygen binding"/>
    <property type="evidence" value="ECO:0007669"/>
    <property type="project" value="InterPro"/>
</dbReference>
<comment type="caution">
    <text evidence="8">The sequence shown here is derived from an EMBL/GenBank/DDBJ whole genome shotgun (WGS) entry which is preliminary data.</text>
</comment>
<evidence type="ECO:0000256" key="4">
    <source>
        <dbReference type="ARBA" id="ARBA00022723"/>
    </source>
</evidence>
<dbReference type="CDD" id="cd01040">
    <property type="entry name" value="Mb-like"/>
    <property type="match status" value="1"/>
</dbReference>
<dbReference type="InterPro" id="IPR002336">
    <property type="entry name" value="Erythrocruorin"/>
</dbReference>
<keyword evidence="4" id="KW-0479">Metal-binding</keyword>
<organism evidence="8 9">
    <name type="scientific">Daphnia sinensis</name>
    <dbReference type="NCBI Taxonomy" id="1820382"/>
    <lineage>
        <taxon>Eukaryota</taxon>
        <taxon>Metazoa</taxon>
        <taxon>Ecdysozoa</taxon>
        <taxon>Arthropoda</taxon>
        <taxon>Crustacea</taxon>
        <taxon>Branchiopoda</taxon>
        <taxon>Diplostraca</taxon>
        <taxon>Cladocera</taxon>
        <taxon>Anomopoda</taxon>
        <taxon>Daphniidae</taxon>
        <taxon>Daphnia</taxon>
        <taxon>Daphnia similis group</taxon>
    </lineage>
</organism>
<dbReference type="AlphaFoldDB" id="A0AAD5LLG6"/>
<evidence type="ECO:0000313" key="8">
    <source>
        <dbReference type="EMBL" id="KAI9564895.1"/>
    </source>
</evidence>
<dbReference type="InterPro" id="IPR009050">
    <property type="entry name" value="Globin-like_sf"/>
</dbReference>
<protein>
    <recommendedName>
        <fullName evidence="7">Globin domain-containing protein</fullName>
    </recommendedName>
</protein>
<keyword evidence="5" id="KW-0408">Iron</keyword>
<dbReference type="Gene3D" id="1.10.490.10">
    <property type="entry name" value="Globins"/>
    <property type="match status" value="1"/>
</dbReference>
<gene>
    <name evidence="8" type="ORF">GHT06_008636</name>
</gene>
<name>A0AAD5LLG6_9CRUS</name>
<keyword evidence="2 6" id="KW-0349">Heme</keyword>
<keyword evidence="3 6" id="KW-0561">Oxygen transport</keyword>
<dbReference type="GO" id="GO:0005576">
    <property type="term" value="C:extracellular region"/>
    <property type="evidence" value="ECO:0007669"/>
    <property type="project" value="InterPro"/>
</dbReference>
<dbReference type="PRINTS" id="PR00611">
    <property type="entry name" value="ERYTHCRUORIN"/>
</dbReference>
<feature type="domain" description="Globin" evidence="7">
    <location>
        <begin position="41"/>
        <end position="189"/>
    </location>
</feature>
<evidence type="ECO:0000256" key="2">
    <source>
        <dbReference type="ARBA" id="ARBA00022617"/>
    </source>
</evidence>
<dbReference type="PANTHER" id="PTHR47217:SF1">
    <property type="entry name" value="GLOBIN-LIKE PROTEIN"/>
    <property type="match status" value="1"/>
</dbReference>
<dbReference type="Proteomes" id="UP000820818">
    <property type="component" value="Linkage Group LG1"/>
</dbReference>
<evidence type="ECO:0000256" key="6">
    <source>
        <dbReference type="RuleBase" id="RU000356"/>
    </source>
</evidence>
<dbReference type="InterPro" id="IPR000971">
    <property type="entry name" value="Globin"/>
</dbReference>
<dbReference type="SUPFAM" id="SSF46458">
    <property type="entry name" value="Globin-like"/>
    <property type="match status" value="1"/>
</dbReference>
<dbReference type="InterPro" id="IPR012292">
    <property type="entry name" value="Globin/Proto"/>
</dbReference>
<dbReference type="GO" id="GO:0005833">
    <property type="term" value="C:hemoglobin complex"/>
    <property type="evidence" value="ECO:0007669"/>
    <property type="project" value="InterPro"/>
</dbReference>
<evidence type="ECO:0000256" key="3">
    <source>
        <dbReference type="ARBA" id="ARBA00022621"/>
    </source>
</evidence>
<dbReference type="PROSITE" id="PS01033">
    <property type="entry name" value="GLOBIN"/>
    <property type="match status" value="1"/>
</dbReference>
<evidence type="ECO:0000313" key="9">
    <source>
        <dbReference type="Proteomes" id="UP000820818"/>
    </source>
</evidence>
<proteinExistence type="inferred from homology"/>
<reference evidence="8 9" key="1">
    <citation type="submission" date="2022-05" db="EMBL/GenBank/DDBJ databases">
        <title>A multi-omics perspective on studying reproductive biology in Daphnia sinensis.</title>
        <authorList>
            <person name="Jia J."/>
        </authorList>
    </citation>
    <scope>NUCLEOTIDE SEQUENCE [LARGE SCALE GENOMIC DNA]</scope>
    <source>
        <strain evidence="8 9">WSL</strain>
    </source>
</reference>
<evidence type="ECO:0000256" key="5">
    <source>
        <dbReference type="ARBA" id="ARBA00023004"/>
    </source>
</evidence>
<accession>A0AAD5LLG6</accession>
<dbReference type="PANTHER" id="PTHR47217">
    <property type="entry name" value="GLOBIN-LIKE PROTEIN"/>
    <property type="match status" value="1"/>
</dbReference>
<keyword evidence="9" id="KW-1185">Reference proteome</keyword>